<accession>A0A284VJX0</accession>
<dbReference type="RefSeq" id="WP_256999920.1">
    <property type="nucleotide sequence ID" value="NZ_FZMP01000024.1"/>
</dbReference>
<dbReference type="Proteomes" id="UP000218615">
    <property type="component" value="Unassembled WGS sequence"/>
</dbReference>
<proteinExistence type="predicted"/>
<dbReference type="Gene3D" id="3.20.20.140">
    <property type="entry name" value="Metal-dependent hydrolases"/>
    <property type="match status" value="1"/>
</dbReference>
<dbReference type="Pfam" id="PF13263">
    <property type="entry name" value="PHP_C"/>
    <property type="match status" value="1"/>
</dbReference>
<dbReference type="EMBL" id="FZMP01000024">
    <property type="protein sequence ID" value="SNQ59497.1"/>
    <property type="molecule type" value="Genomic_DNA"/>
</dbReference>
<gene>
    <name evidence="1" type="ORF">MNV_120064</name>
</gene>
<reference evidence="2" key="1">
    <citation type="submission" date="2017-06" db="EMBL/GenBank/DDBJ databases">
        <authorList>
            <person name="Cremers G."/>
        </authorList>
    </citation>
    <scope>NUCLEOTIDE SEQUENCE [LARGE SCALE GENOMIC DNA]</scope>
</reference>
<organism evidence="1 2">
    <name type="scientific">Candidatus Methanoperedens nitratireducens</name>
    <dbReference type="NCBI Taxonomy" id="1392998"/>
    <lineage>
        <taxon>Archaea</taxon>
        <taxon>Methanobacteriati</taxon>
        <taxon>Methanobacteriota</taxon>
        <taxon>Stenosarchaea group</taxon>
        <taxon>Methanomicrobia</taxon>
        <taxon>Methanosarcinales</taxon>
        <taxon>ANME-2 cluster</taxon>
        <taxon>Candidatus Methanoperedentaceae</taxon>
        <taxon>Candidatus Methanoperedens</taxon>
    </lineage>
</organism>
<sequence length="74" mass="8060">MGGSDSHLLSTIGLAYTDIEAEPDERSILSAIKEGRTGSSGQVVPLSVVIIHILRGLLRKVRKSGKEIYSRIFH</sequence>
<evidence type="ECO:0000313" key="1">
    <source>
        <dbReference type="EMBL" id="SNQ59497.1"/>
    </source>
</evidence>
<name>A0A284VJX0_9EURY</name>
<keyword evidence="2" id="KW-1185">Reference proteome</keyword>
<evidence type="ECO:0000313" key="2">
    <source>
        <dbReference type="Proteomes" id="UP000218615"/>
    </source>
</evidence>
<protein>
    <submittedName>
        <fullName evidence="1">PHP C-terminal domain protein</fullName>
    </submittedName>
</protein>
<dbReference type="AlphaFoldDB" id="A0A284VJX0"/>